<dbReference type="InterPro" id="IPR006012">
    <property type="entry name" value="Syntaxin/epimorphin_CS"/>
</dbReference>
<evidence type="ECO:0000256" key="8">
    <source>
        <dbReference type="ARBA" id="ARBA00023054"/>
    </source>
</evidence>
<evidence type="ECO:0000256" key="3">
    <source>
        <dbReference type="ARBA" id="ARBA00022448"/>
    </source>
</evidence>
<dbReference type="EMBL" id="HBEY01036524">
    <property type="protein sequence ID" value="CAD8614078.1"/>
    <property type="molecule type" value="Transcribed_RNA"/>
</dbReference>
<keyword evidence="4 10" id="KW-0812">Transmembrane</keyword>
<evidence type="ECO:0000256" key="4">
    <source>
        <dbReference type="ARBA" id="ARBA00022692"/>
    </source>
</evidence>
<proteinExistence type="inferred from homology"/>
<dbReference type="GO" id="GO:0006906">
    <property type="term" value="P:vesicle fusion"/>
    <property type="evidence" value="ECO:0007669"/>
    <property type="project" value="TreeGrafter"/>
</dbReference>
<dbReference type="Pfam" id="PF05739">
    <property type="entry name" value="SNARE"/>
    <property type="match status" value="1"/>
</dbReference>
<evidence type="ECO:0000259" key="11">
    <source>
        <dbReference type="PROSITE" id="PS50192"/>
    </source>
</evidence>
<comment type="subcellular location">
    <subcellularLocation>
        <location evidence="1">Golgi apparatus membrane</location>
        <topology evidence="1">Single-pass type IV membrane protein</topology>
    </subcellularLocation>
</comment>
<dbReference type="InterPro" id="IPR000727">
    <property type="entry name" value="T_SNARE_dom"/>
</dbReference>
<dbReference type="SMART" id="SM00397">
    <property type="entry name" value="t_SNARE"/>
    <property type="match status" value="1"/>
</dbReference>
<evidence type="ECO:0000256" key="2">
    <source>
        <dbReference type="ARBA" id="ARBA00009063"/>
    </source>
</evidence>
<dbReference type="CDD" id="cd15845">
    <property type="entry name" value="SNARE_syntaxin16"/>
    <property type="match status" value="1"/>
</dbReference>
<name>A0A7S0Q396_9EUKA</name>
<feature type="domain" description="T-SNARE coiled-coil homology" evidence="11">
    <location>
        <begin position="245"/>
        <end position="307"/>
    </location>
</feature>
<organism evidence="12">
    <name type="scientific">Coccolithus braarudii</name>
    <dbReference type="NCBI Taxonomy" id="221442"/>
    <lineage>
        <taxon>Eukaryota</taxon>
        <taxon>Haptista</taxon>
        <taxon>Haptophyta</taxon>
        <taxon>Prymnesiophyceae</taxon>
        <taxon>Coccolithales</taxon>
        <taxon>Coccolithaceae</taxon>
        <taxon>Coccolithus</taxon>
    </lineage>
</organism>
<dbReference type="GO" id="GO:0000139">
    <property type="term" value="C:Golgi membrane"/>
    <property type="evidence" value="ECO:0007669"/>
    <property type="project" value="UniProtKB-SubCell"/>
</dbReference>
<feature type="transmembrane region" description="Helical" evidence="10">
    <location>
        <begin position="318"/>
        <end position="336"/>
    </location>
</feature>
<keyword evidence="6 10" id="KW-1133">Transmembrane helix</keyword>
<keyword evidence="3" id="KW-0813">Transport</keyword>
<sequence>MASSSTDNRDRRRLMSLTTRSRTQAFFKYRESLKTHRKAARGMDLERKDFKIHKNLLGGQGQSDDEGSNVDARVYEPPPVWVTLVDDLNRDVASIERKVAELQTLSGKHLLPSFGDDEEKEHEEEIAETVQEISSLFKACEHRLQEVARATDAGDGDEVQAVRENIKRRVAKQLQDLSLEFRRGHKNYLAKLKGQQIEDFTPDLKLNSPQGGASGGAFFEDDPSTPECIDPRFSAQQTLQLVMAEQMSKEREKAITSVAENVTELAEIFKEIQVLVIDQGTVLDRIDFNIEQASDRVGLAVKELNKANEISKRSKTMLCIYLLLLLCGLMVVVLVLKKSL</sequence>
<dbReference type="AlphaFoldDB" id="A0A7S0Q396"/>
<dbReference type="PROSITE" id="PS50192">
    <property type="entry name" value="T_SNARE"/>
    <property type="match status" value="1"/>
</dbReference>
<dbReference type="Gene3D" id="1.20.58.70">
    <property type="match status" value="1"/>
</dbReference>
<dbReference type="PROSITE" id="PS00914">
    <property type="entry name" value="SYNTAXIN"/>
    <property type="match status" value="1"/>
</dbReference>
<dbReference type="SUPFAM" id="SSF47661">
    <property type="entry name" value="t-snare proteins"/>
    <property type="match status" value="1"/>
</dbReference>
<dbReference type="InterPro" id="IPR010989">
    <property type="entry name" value="SNARE"/>
</dbReference>
<comment type="similarity">
    <text evidence="2">Belongs to the syntaxin family.</text>
</comment>
<evidence type="ECO:0000313" key="12">
    <source>
        <dbReference type="EMBL" id="CAD8614078.1"/>
    </source>
</evidence>
<dbReference type="PANTHER" id="PTHR19957:SF83">
    <property type="entry name" value="SYNTAXIN-16"/>
    <property type="match status" value="1"/>
</dbReference>
<keyword evidence="8" id="KW-0175">Coiled coil</keyword>
<evidence type="ECO:0000256" key="7">
    <source>
        <dbReference type="ARBA" id="ARBA00023034"/>
    </source>
</evidence>
<dbReference type="GO" id="GO:0000149">
    <property type="term" value="F:SNARE binding"/>
    <property type="evidence" value="ECO:0007669"/>
    <property type="project" value="TreeGrafter"/>
</dbReference>
<protein>
    <recommendedName>
        <fullName evidence="11">t-SNARE coiled-coil homology domain-containing protein</fullName>
    </recommendedName>
</protein>
<evidence type="ECO:0000256" key="1">
    <source>
        <dbReference type="ARBA" id="ARBA00004409"/>
    </source>
</evidence>
<evidence type="ECO:0000256" key="9">
    <source>
        <dbReference type="ARBA" id="ARBA00023136"/>
    </source>
</evidence>
<evidence type="ECO:0000256" key="5">
    <source>
        <dbReference type="ARBA" id="ARBA00022927"/>
    </source>
</evidence>
<keyword evidence="9 10" id="KW-0472">Membrane</keyword>
<gene>
    <name evidence="12" type="ORF">CPEL01642_LOCUS17458</name>
</gene>
<keyword evidence="7" id="KW-0333">Golgi apparatus</keyword>
<evidence type="ECO:0000256" key="10">
    <source>
        <dbReference type="SAM" id="Phobius"/>
    </source>
</evidence>
<dbReference type="GO" id="GO:0031201">
    <property type="term" value="C:SNARE complex"/>
    <property type="evidence" value="ECO:0007669"/>
    <property type="project" value="TreeGrafter"/>
</dbReference>
<dbReference type="GO" id="GO:0006886">
    <property type="term" value="P:intracellular protein transport"/>
    <property type="evidence" value="ECO:0007669"/>
    <property type="project" value="InterPro"/>
</dbReference>
<dbReference type="GO" id="GO:0005484">
    <property type="term" value="F:SNAP receptor activity"/>
    <property type="evidence" value="ECO:0007669"/>
    <property type="project" value="InterPro"/>
</dbReference>
<dbReference type="PANTHER" id="PTHR19957">
    <property type="entry name" value="SYNTAXIN"/>
    <property type="match status" value="1"/>
</dbReference>
<keyword evidence="5" id="KW-0653">Protein transport</keyword>
<accession>A0A7S0Q396</accession>
<dbReference type="InterPro" id="IPR045242">
    <property type="entry name" value="Syntaxin"/>
</dbReference>
<evidence type="ECO:0000256" key="6">
    <source>
        <dbReference type="ARBA" id="ARBA00022989"/>
    </source>
</evidence>
<reference evidence="12" key="1">
    <citation type="submission" date="2021-01" db="EMBL/GenBank/DDBJ databases">
        <authorList>
            <person name="Corre E."/>
            <person name="Pelletier E."/>
            <person name="Niang G."/>
            <person name="Scheremetjew M."/>
            <person name="Finn R."/>
            <person name="Kale V."/>
            <person name="Holt S."/>
            <person name="Cochrane G."/>
            <person name="Meng A."/>
            <person name="Brown T."/>
            <person name="Cohen L."/>
        </authorList>
    </citation>
    <scope>NUCLEOTIDE SEQUENCE</scope>
    <source>
        <strain evidence="12">PLY182g</strain>
    </source>
</reference>
<dbReference type="GO" id="GO:0048278">
    <property type="term" value="P:vesicle docking"/>
    <property type="evidence" value="ECO:0007669"/>
    <property type="project" value="TreeGrafter"/>
</dbReference>